<dbReference type="GO" id="GO:0080120">
    <property type="term" value="P:CAAX-box protein maturation"/>
    <property type="evidence" value="ECO:0007669"/>
    <property type="project" value="UniProtKB-ARBA"/>
</dbReference>
<dbReference type="GO" id="GO:0006508">
    <property type="term" value="P:proteolysis"/>
    <property type="evidence" value="ECO:0007669"/>
    <property type="project" value="UniProtKB-KW"/>
</dbReference>
<evidence type="ECO:0000259" key="3">
    <source>
        <dbReference type="Pfam" id="PF02517"/>
    </source>
</evidence>
<feature type="transmembrane region" description="Helical" evidence="2">
    <location>
        <begin position="164"/>
        <end position="185"/>
    </location>
</feature>
<organism evidence="4 5">
    <name type="scientific">Enterococcus casseliflavus ATCC 12755</name>
    <dbReference type="NCBI Taxonomy" id="888066"/>
    <lineage>
        <taxon>Bacteria</taxon>
        <taxon>Bacillati</taxon>
        <taxon>Bacillota</taxon>
        <taxon>Bacilli</taxon>
        <taxon>Lactobacillales</taxon>
        <taxon>Enterococcaceae</taxon>
        <taxon>Enterococcus</taxon>
    </lineage>
</organism>
<feature type="transmembrane region" description="Helical" evidence="2">
    <location>
        <begin position="131"/>
        <end position="152"/>
    </location>
</feature>
<keyword evidence="4" id="KW-0378">Hydrolase</keyword>
<evidence type="ECO:0000313" key="4">
    <source>
        <dbReference type="EMBL" id="EGC68141.1"/>
    </source>
</evidence>
<proteinExistence type="inferred from homology"/>
<comment type="caution">
    <text evidence="4">The sequence shown here is derived from an EMBL/GenBank/DDBJ whole genome shotgun (WGS) entry which is preliminary data.</text>
</comment>
<feature type="transmembrane region" description="Helical" evidence="2">
    <location>
        <begin position="32"/>
        <end position="51"/>
    </location>
</feature>
<feature type="domain" description="CAAX prenyl protease 2/Lysostaphin resistance protein A-like" evidence="3">
    <location>
        <begin position="139"/>
        <end position="223"/>
    </location>
</feature>
<accession>F0EPB6</accession>
<feature type="transmembrane region" description="Helical" evidence="2">
    <location>
        <begin position="219"/>
        <end position="237"/>
    </location>
</feature>
<evidence type="ECO:0000313" key="5">
    <source>
        <dbReference type="Proteomes" id="UP000004835"/>
    </source>
</evidence>
<dbReference type="GO" id="GO:0004175">
    <property type="term" value="F:endopeptidase activity"/>
    <property type="evidence" value="ECO:0007669"/>
    <property type="project" value="UniProtKB-ARBA"/>
</dbReference>
<dbReference type="AlphaFoldDB" id="F0EPB6"/>
<dbReference type="Proteomes" id="UP000004835">
    <property type="component" value="Unassembled WGS sequence"/>
</dbReference>
<dbReference type="Pfam" id="PF02517">
    <property type="entry name" value="Rce1-like"/>
    <property type="match status" value="1"/>
</dbReference>
<dbReference type="PANTHER" id="PTHR36435:SF6">
    <property type="entry name" value="ABORTIVE INFECTION PROTEIN"/>
    <property type="match status" value="1"/>
</dbReference>
<evidence type="ECO:0000256" key="1">
    <source>
        <dbReference type="ARBA" id="ARBA00009067"/>
    </source>
</evidence>
<dbReference type="InterPro" id="IPR052710">
    <property type="entry name" value="CAAX_protease"/>
</dbReference>
<gene>
    <name evidence="4" type="ORF">HMPREF9087_3258</name>
</gene>
<keyword evidence="2" id="KW-1133">Transmembrane helix</keyword>
<protein>
    <submittedName>
        <fullName evidence="4">CAAX amino terminal protease family protein</fullName>
    </submittedName>
</protein>
<feature type="transmembrane region" description="Helical" evidence="2">
    <location>
        <begin position="191"/>
        <end position="212"/>
    </location>
</feature>
<dbReference type="PANTHER" id="PTHR36435">
    <property type="entry name" value="SLR1288 PROTEIN"/>
    <property type="match status" value="1"/>
</dbReference>
<keyword evidence="4" id="KW-0645">Protease</keyword>
<dbReference type="InterPro" id="IPR003675">
    <property type="entry name" value="Rce1/LyrA-like_dom"/>
</dbReference>
<feature type="transmembrane region" description="Helical" evidence="2">
    <location>
        <begin position="57"/>
        <end position="76"/>
    </location>
</feature>
<feature type="transmembrane region" description="Helical" evidence="2">
    <location>
        <begin position="96"/>
        <end position="119"/>
    </location>
</feature>
<reference evidence="4 5" key="1">
    <citation type="submission" date="2011-01" db="EMBL/GenBank/DDBJ databases">
        <authorList>
            <person name="Muzny D."/>
            <person name="Qin X."/>
            <person name="Deng J."/>
            <person name="Jiang H."/>
            <person name="Liu Y."/>
            <person name="Qu J."/>
            <person name="Song X.-Z."/>
            <person name="Zhang L."/>
            <person name="Thornton R."/>
            <person name="Coyle M."/>
            <person name="Francisco L."/>
            <person name="Jackson L."/>
            <person name="Javaid M."/>
            <person name="Korchina V."/>
            <person name="Kovar C."/>
            <person name="Mata R."/>
            <person name="Mathew T."/>
            <person name="Ngo R."/>
            <person name="Nguyen L."/>
            <person name="Nguyen N."/>
            <person name="Okwuonu G."/>
            <person name="Ongeri F."/>
            <person name="Pham C."/>
            <person name="Simmons D."/>
            <person name="Wilczek-Boney K."/>
            <person name="Hale W."/>
            <person name="Jakkamsetti A."/>
            <person name="Pham P."/>
            <person name="Ruth R."/>
            <person name="San Lucas F."/>
            <person name="Warren J."/>
            <person name="Zhang J."/>
            <person name="Zhao Z."/>
            <person name="Zhou C."/>
            <person name="Zhu D."/>
            <person name="Lee S."/>
            <person name="Bess C."/>
            <person name="Blankenburg K."/>
            <person name="Forbes L."/>
            <person name="Fu Q."/>
            <person name="Gubbala S."/>
            <person name="Hirani K."/>
            <person name="Jayaseelan J.C."/>
            <person name="Lara F."/>
            <person name="Munidasa M."/>
            <person name="Palculict T."/>
            <person name="Patil S."/>
            <person name="Pu L.-L."/>
            <person name="Saada N."/>
            <person name="Tang L."/>
            <person name="Weissenberger G."/>
            <person name="Zhu Y."/>
            <person name="Hemphill L."/>
            <person name="Shang Y."/>
            <person name="Youmans B."/>
            <person name="Ayvaz T."/>
            <person name="Ross M."/>
            <person name="Santibanez J."/>
            <person name="Aqrawi P."/>
            <person name="Gross S."/>
            <person name="Joshi V."/>
            <person name="Fowler G."/>
            <person name="Nazareth L."/>
            <person name="Reid J."/>
            <person name="Worley K."/>
            <person name="Petrosino J."/>
            <person name="Highlander S."/>
            <person name="Gibbs R."/>
        </authorList>
    </citation>
    <scope>NUCLEOTIDE SEQUENCE [LARGE SCALE GENOMIC DNA]</scope>
    <source>
        <strain evidence="4 5">ATCC 12755</strain>
    </source>
</reference>
<comment type="similarity">
    <text evidence="1">Belongs to the UPF0177 family.</text>
</comment>
<dbReference type="HOGENOM" id="CLU_079560_0_1_9"/>
<evidence type="ECO:0000256" key="2">
    <source>
        <dbReference type="SAM" id="Phobius"/>
    </source>
</evidence>
<name>F0EPB6_ENTCA</name>
<sequence length="240" mass="26485">MIKIVGFFVSRSNLVYNEAKECEETTMSLSKYSLSTILTYGIVFFLPIAFIPSGHQVAATTIGYLVGAAIMFFLYFKQTEPLSFEHKRSKISSILIYGLTGIIAAILLQNLAIFIESLFGEVSASQNTENIIAIVLQNPLFALAAMVGGPIMEEFVFRRALVGIIGKYSNVWVGVVVSAVAFAFAHNDNHLLVYIFLGLFFSGLYALTGSIWTSMITHVGMNTLVIIIQLLLHYGYIQMP</sequence>
<keyword evidence="2" id="KW-0472">Membrane</keyword>
<dbReference type="EMBL" id="AEWT01000031">
    <property type="protein sequence ID" value="EGC68141.1"/>
    <property type="molecule type" value="Genomic_DNA"/>
</dbReference>
<keyword evidence="2" id="KW-0812">Transmembrane</keyword>